<dbReference type="Proteomes" id="UP000769157">
    <property type="component" value="Unassembled WGS sequence"/>
</dbReference>
<sequence>MRKECTLNRPLKKYGRPPKLLSHEMVDADSSDSKDDSSAKGSSVSDTSTNSSVEEVTEPWKQPRSPELLIQQLSYTFSLNNDEKGYMERFIRFKAAMLLGTNTELFVLTVVPLAFTLPCVKYTILAISLASEDHLEAYRDSQKYRSLAKFDRSDSPSTEIRILELLMLVLMEIVMGDGMESTLYLEKLEIILNQLPNWLHERNSQLHQMLVQLYSYFQLLMRLNFGYSIREVPESSFCFAFGLSQPTLQIIAQIHTLQKMRDQGSMTETDALQFSSLLEIKIQAHSTISQLSAALNCSCYLQMYQLRSSAASSQLQENCLAVLLETVQKIPKTEPRLLYPLMVAGSVATKRDHQEYILRRIKDLQSFLKYPFVSRYQDLLLYMWQSKTPLSATQNHSPTGVLKHECKPFGTFRNVPDCQNDIADYIQHLGQKNGLPTRMEEVSITSCQNQPKNTNSWSDCAQLVNLSGAVSFKRLDPKQISTRGSVIIVPAENIPKTEDIDVPRGKQFFPDSAVEKVSFRRNVVSCFVVLQSLSSKQDLFVGQEDRIALSWSTWDGIESDDSNRYGNDSIDDEHPSPTFKAILHVKRVINGTLQKTRGQNAKILTNIIHHRTTNNLINFVPTSEKVHVSEIARSLKQTNEESHGLQMTNVGCTVSSQSEQTPTDVQCWQNIAQRNFVQDVHERNLENNGSDGEHSLGVDQIVTFHSDGFFHSTDISVVQVGLIEVFDPIGHQGVETEQDVKLDHQFSLLGGIVLVEPMCPIQQVNHTLSDPHTVIGQLGIAAHRVIIGFLGDFAGIKSGIHQDVTAISREFRMALERQQFVLFVYSLVFASIGRSNIGVSFGKLSNNDVLMHFHHSDGVFRVVGSQRPDLNLWVQLDLHKSHFPSFWTASHLHVQSSCNDLVSKTGRGDRELVLIQTQSQKVAKLDNPSPAERNSVIAWSPKSPNFLRVSIWVSQTRIATNGGIKVITIVPAEEDLILFI</sequence>
<comment type="caution">
    <text evidence="5">The sequence shown here is derived from an EMBL/GenBank/DDBJ whole genome shotgun (WGS) entry which is preliminary data.</text>
</comment>
<dbReference type="Pfam" id="PF11951">
    <property type="entry name" value="Fungal_trans_2"/>
    <property type="match status" value="1"/>
</dbReference>
<keyword evidence="4" id="KW-0472">Membrane</keyword>
<name>A0A9P8T085_9ASCO</name>
<dbReference type="GO" id="GO:0003700">
    <property type="term" value="F:DNA-binding transcription factor activity"/>
    <property type="evidence" value="ECO:0007669"/>
    <property type="project" value="TreeGrafter"/>
</dbReference>
<organism evidence="5 6">
    <name type="scientific">Ogataea philodendri</name>
    <dbReference type="NCBI Taxonomy" id="1378263"/>
    <lineage>
        <taxon>Eukaryota</taxon>
        <taxon>Fungi</taxon>
        <taxon>Dikarya</taxon>
        <taxon>Ascomycota</taxon>
        <taxon>Saccharomycotina</taxon>
        <taxon>Pichiomycetes</taxon>
        <taxon>Pichiales</taxon>
        <taxon>Pichiaceae</taxon>
        <taxon>Ogataea</taxon>
    </lineage>
</organism>
<feature type="compositionally biased region" description="Basic and acidic residues" evidence="3">
    <location>
        <begin position="21"/>
        <end position="38"/>
    </location>
</feature>
<keyword evidence="4" id="KW-1133">Transmembrane helix</keyword>
<dbReference type="PANTHER" id="PTHR37534">
    <property type="entry name" value="TRANSCRIPTIONAL ACTIVATOR PROTEIN UGA3"/>
    <property type="match status" value="1"/>
</dbReference>
<reference evidence="5" key="1">
    <citation type="journal article" date="2021" name="Open Biol.">
        <title>Shared evolutionary footprints suggest mitochondrial oxidative damage underlies multiple complex I losses in fungi.</title>
        <authorList>
            <person name="Schikora-Tamarit M.A."/>
            <person name="Marcet-Houben M."/>
            <person name="Nosek J."/>
            <person name="Gabaldon T."/>
        </authorList>
    </citation>
    <scope>NUCLEOTIDE SEQUENCE</scope>
    <source>
        <strain evidence="5">CBS6075</strain>
    </source>
</reference>
<dbReference type="GO" id="GO:0045944">
    <property type="term" value="P:positive regulation of transcription by RNA polymerase II"/>
    <property type="evidence" value="ECO:0007669"/>
    <property type="project" value="TreeGrafter"/>
</dbReference>
<accession>A0A9P8T085</accession>
<evidence type="ECO:0000256" key="2">
    <source>
        <dbReference type="ARBA" id="ARBA00023242"/>
    </source>
</evidence>
<dbReference type="InterPro" id="IPR021858">
    <property type="entry name" value="Fun_TF"/>
</dbReference>
<proteinExistence type="predicted"/>
<dbReference type="PANTHER" id="PTHR37534:SF15">
    <property type="entry name" value="ZN(II)2CYS6 TRANSCRIPTION FACTOR (EUROFUNG)"/>
    <property type="match status" value="1"/>
</dbReference>
<dbReference type="GO" id="GO:0005634">
    <property type="term" value="C:nucleus"/>
    <property type="evidence" value="ECO:0007669"/>
    <property type="project" value="UniProtKB-SubCell"/>
</dbReference>
<feature type="transmembrane region" description="Helical" evidence="4">
    <location>
        <begin position="95"/>
        <end position="115"/>
    </location>
</feature>
<evidence type="ECO:0000256" key="3">
    <source>
        <dbReference type="SAM" id="MobiDB-lite"/>
    </source>
</evidence>
<comment type="subcellular location">
    <subcellularLocation>
        <location evidence="1">Nucleus</location>
    </subcellularLocation>
</comment>
<protein>
    <submittedName>
        <fullName evidence="5">Uncharacterized protein</fullName>
    </submittedName>
</protein>
<evidence type="ECO:0000256" key="1">
    <source>
        <dbReference type="ARBA" id="ARBA00004123"/>
    </source>
</evidence>
<keyword evidence="6" id="KW-1185">Reference proteome</keyword>
<dbReference type="RefSeq" id="XP_046058616.1">
    <property type="nucleotide sequence ID" value="XM_046207629.1"/>
</dbReference>
<dbReference type="OrthoDB" id="434972at2759"/>
<dbReference type="GO" id="GO:0000976">
    <property type="term" value="F:transcription cis-regulatory region binding"/>
    <property type="evidence" value="ECO:0007669"/>
    <property type="project" value="TreeGrafter"/>
</dbReference>
<evidence type="ECO:0000256" key="4">
    <source>
        <dbReference type="SAM" id="Phobius"/>
    </source>
</evidence>
<feature type="compositionally biased region" description="Low complexity" evidence="3">
    <location>
        <begin position="39"/>
        <end position="54"/>
    </location>
</feature>
<keyword evidence="2" id="KW-0539">Nucleus</keyword>
<dbReference type="GeneID" id="70238314"/>
<keyword evidence="4" id="KW-0812">Transmembrane</keyword>
<dbReference type="EMBL" id="JAEUBE010000439">
    <property type="protein sequence ID" value="KAH3661503.1"/>
    <property type="molecule type" value="Genomic_DNA"/>
</dbReference>
<evidence type="ECO:0000313" key="6">
    <source>
        <dbReference type="Proteomes" id="UP000769157"/>
    </source>
</evidence>
<evidence type="ECO:0000313" key="5">
    <source>
        <dbReference type="EMBL" id="KAH3661503.1"/>
    </source>
</evidence>
<gene>
    <name evidence="5" type="ORF">OGAPHI_006350</name>
</gene>
<dbReference type="AlphaFoldDB" id="A0A9P8T085"/>
<reference evidence="5" key="2">
    <citation type="submission" date="2021-01" db="EMBL/GenBank/DDBJ databases">
        <authorList>
            <person name="Schikora-Tamarit M.A."/>
        </authorList>
    </citation>
    <scope>NUCLEOTIDE SEQUENCE</scope>
    <source>
        <strain evidence="5">CBS6075</strain>
    </source>
</reference>
<feature type="region of interest" description="Disordered" evidence="3">
    <location>
        <begin position="1"/>
        <end position="63"/>
    </location>
</feature>